<dbReference type="SUPFAM" id="SSF57424">
    <property type="entry name" value="LDL receptor-like module"/>
    <property type="match status" value="1"/>
</dbReference>
<proteinExistence type="inferred from homology"/>
<dbReference type="Proteomes" id="UP000037069">
    <property type="component" value="Unassembled WGS sequence"/>
</dbReference>
<comment type="subcellular location">
    <subcellularLocation>
        <location evidence="1">Cell membrane</location>
        <topology evidence="1">Multi-pass membrane protein</topology>
    </subcellularLocation>
</comment>
<dbReference type="Gene3D" id="3.80.10.10">
    <property type="entry name" value="Ribonuclease Inhibitor"/>
    <property type="match status" value="1"/>
</dbReference>
<dbReference type="EMBL" id="JRES01001264">
    <property type="protein sequence ID" value="KNC24096.1"/>
    <property type="molecule type" value="Genomic_DNA"/>
</dbReference>
<name>A0A0L0BVQ2_LUCCU</name>
<feature type="transmembrane region" description="Helical" evidence="15">
    <location>
        <begin position="433"/>
        <end position="454"/>
    </location>
</feature>
<evidence type="ECO:0000256" key="15">
    <source>
        <dbReference type="SAM" id="Phobius"/>
    </source>
</evidence>
<evidence type="ECO:0000259" key="16">
    <source>
        <dbReference type="PROSITE" id="PS50262"/>
    </source>
</evidence>
<keyword evidence="12" id="KW-0807">Transducer</keyword>
<dbReference type="GO" id="GO:0005886">
    <property type="term" value="C:plasma membrane"/>
    <property type="evidence" value="ECO:0007669"/>
    <property type="project" value="UniProtKB-SubCell"/>
</dbReference>
<evidence type="ECO:0000256" key="2">
    <source>
        <dbReference type="ARBA" id="ARBA00010663"/>
    </source>
</evidence>
<dbReference type="Pfam" id="PF00057">
    <property type="entry name" value="Ldl_recept_a"/>
    <property type="match status" value="1"/>
</dbReference>
<keyword evidence="3" id="KW-1003">Cell membrane</keyword>
<comment type="similarity">
    <text evidence="2">Belongs to the G-protein coupled receptor 1 family.</text>
</comment>
<protein>
    <recommendedName>
        <fullName evidence="16">G-protein coupled receptors family 1 profile domain-containing protein</fullName>
    </recommendedName>
</protein>
<evidence type="ECO:0000256" key="1">
    <source>
        <dbReference type="ARBA" id="ARBA00004651"/>
    </source>
</evidence>
<dbReference type="PANTHER" id="PTHR24372">
    <property type="entry name" value="GLYCOPROTEIN HORMONE RECEPTOR"/>
    <property type="match status" value="1"/>
</dbReference>
<dbReference type="SMART" id="SM00192">
    <property type="entry name" value="LDLa"/>
    <property type="match status" value="1"/>
</dbReference>
<dbReference type="InterPro" id="IPR003591">
    <property type="entry name" value="Leu-rich_rpt_typical-subtyp"/>
</dbReference>
<keyword evidence="18" id="KW-1185">Reference proteome</keyword>
<dbReference type="InterPro" id="IPR001611">
    <property type="entry name" value="Leu-rich_rpt"/>
</dbReference>
<dbReference type="InterPro" id="IPR000276">
    <property type="entry name" value="GPCR_Rhodpsn"/>
</dbReference>
<keyword evidence="8" id="KW-0297">G-protein coupled receptor</keyword>
<feature type="transmembrane region" description="Helical" evidence="15">
    <location>
        <begin position="474"/>
        <end position="494"/>
    </location>
</feature>
<comment type="caution">
    <text evidence="17">The sequence shown here is derived from an EMBL/GenBank/DDBJ whole genome shotgun (WGS) entry which is preliminary data.</text>
</comment>
<keyword evidence="4" id="KW-0433">Leucine-rich repeat</keyword>
<dbReference type="SUPFAM" id="SSF52058">
    <property type="entry name" value="L domain-like"/>
    <property type="match status" value="1"/>
</dbReference>
<dbReference type="InterPro" id="IPR017452">
    <property type="entry name" value="GPCR_Rhodpsn_7TM"/>
</dbReference>
<keyword evidence="10 13" id="KW-1015">Disulfide bond</keyword>
<keyword evidence="9 15" id="KW-0472">Membrane</keyword>
<dbReference type="InterPro" id="IPR002172">
    <property type="entry name" value="LDrepeatLR_classA_rpt"/>
</dbReference>
<dbReference type="PROSITE" id="PS01209">
    <property type="entry name" value="LDLRA_1"/>
    <property type="match status" value="1"/>
</dbReference>
<evidence type="ECO:0000256" key="8">
    <source>
        <dbReference type="ARBA" id="ARBA00023040"/>
    </source>
</evidence>
<dbReference type="PRINTS" id="PR00237">
    <property type="entry name" value="GPCRRHODOPSN"/>
</dbReference>
<dbReference type="AlphaFoldDB" id="A0A0L0BVQ2"/>
<dbReference type="STRING" id="7375.A0A0L0BVQ2"/>
<evidence type="ECO:0000313" key="18">
    <source>
        <dbReference type="Proteomes" id="UP000037069"/>
    </source>
</evidence>
<dbReference type="Gene3D" id="1.20.1070.10">
    <property type="entry name" value="Rhodopsin 7-helix transmembrane proteins"/>
    <property type="match status" value="1"/>
</dbReference>
<dbReference type="InterPro" id="IPR036055">
    <property type="entry name" value="LDL_receptor-like_sf"/>
</dbReference>
<reference evidence="17" key="1">
    <citation type="journal article" date="2015" name="Nat. Commun.">
        <title>Lucilia cuprina genome unlocks parasitic fly biology to underpin future interventions.</title>
        <authorList>
            <person name="Anstead C.A."/>
            <person name="Korhonen P.K."/>
            <person name="Young N.D."/>
            <person name="Hall R.S."/>
            <person name="Jex A.R."/>
            <person name="Murali S.C."/>
            <person name="Hughes D.S."/>
            <person name="Lee S.F."/>
            <person name="Perry T."/>
            <person name="Stroehlein A.J."/>
            <person name="Ansell B.R."/>
            <person name="Breugelmans B."/>
            <person name="Hofmann A."/>
            <person name="Qu J."/>
            <person name="Dugan S."/>
            <person name="Lee S.L."/>
            <person name="Chao H."/>
            <person name="Dinh H."/>
            <person name="Han Y."/>
            <person name="Doddapaneni H.V."/>
            <person name="Worley K.C."/>
            <person name="Muzny D.M."/>
            <person name="Ioannidis P."/>
            <person name="Waterhouse R.M."/>
            <person name="Zdobnov E.M."/>
            <person name="James P.J."/>
            <person name="Bagnall N.H."/>
            <person name="Kotze A.C."/>
            <person name="Gibbs R.A."/>
            <person name="Richards S."/>
            <person name="Batterham P."/>
            <person name="Gasser R.B."/>
        </authorList>
    </citation>
    <scope>NUCLEOTIDE SEQUENCE [LARGE SCALE GENOMIC DNA]</scope>
    <source>
        <strain evidence="17">LS</strain>
        <tissue evidence="17">Full body</tissue>
    </source>
</reference>
<feature type="region of interest" description="Disordered" evidence="14">
    <location>
        <begin position="670"/>
        <end position="703"/>
    </location>
</feature>
<keyword evidence="5 15" id="KW-0812">Transmembrane</keyword>
<evidence type="ECO:0000313" key="17">
    <source>
        <dbReference type="EMBL" id="KNC24096.1"/>
    </source>
</evidence>
<dbReference type="PROSITE" id="PS50068">
    <property type="entry name" value="LDLRA_2"/>
    <property type="match status" value="1"/>
</dbReference>
<feature type="transmembrane region" description="Helical" evidence="15">
    <location>
        <begin position="605"/>
        <end position="628"/>
    </location>
</feature>
<evidence type="ECO:0000256" key="7">
    <source>
        <dbReference type="ARBA" id="ARBA00022989"/>
    </source>
</evidence>
<evidence type="ECO:0000256" key="9">
    <source>
        <dbReference type="ARBA" id="ARBA00023136"/>
    </source>
</evidence>
<dbReference type="SUPFAM" id="SSF81321">
    <property type="entry name" value="Family A G protein-coupled receptor-like"/>
    <property type="match status" value="1"/>
</dbReference>
<feature type="transmembrane region" description="Helical" evidence="15">
    <location>
        <begin position="390"/>
        <end position="413"/>
    </location>
</feature>
<dbReference type="GO" id="GO:0008528">
    <property type="term" value="F:G protein-coupled peptide receptor activity"/>
    <property type="evidence" value="ECO:0007669"/>
    <property type="project" value="TreeGrafter"/>
</dbReference>
<evidence type="ECO:0000256" key="3">
    <source>
        <dbReference type="ARBA" id="ARBA00022475"/>
    </source>
</evidence>
<dbReference type="CDD" id="cd15137">
    <property type="entry name" value="7tmA_Relaxin_R"/>
    <property type="match status" value="1"/>
</dbReference>
<evidence type="ECO:0000256" key="6">
    <source>
        <dbReference type="ARBA" id="ARBA00022737"/>
    </source>
</evidence>
<feature type="transmembrane region" description="Helical" evidence="15">
    <location>
        <begin position="570"/>
        <end position="599"/>
    </location>
</feature>
<dbReference type="PROSITE" id="PS50262">
    <property type="entry name" value="G_PROTEIN_RECEP_F1_2"/>
    <property type="match status" value="1"/>
</dbReference>
<evidence type="ECO:0000256" key="5">
    <source>
        <dbReference type="ARBA" id="ARBA00022692"/>
    </source>
</evidence>
<evidence type="ECO:0000256" key="10">
    <source>
        <dbReference type="ARBA" id="ARBA00023157"/>
    </source>
</evidence>
<sequence length="703" mass="79067">MKVNNEQQIALLFGILLTQTPINCHTLSIRQDDIIVLPDEPDATCPMGYFHCNTTLQCVSQRLNCDGSADCDDASDEWNCVNDIDAIFWDHLFRKQPYGRHDDIPIGTCYWPANNLSCACRGNEILCRNQQLTAIPANLPYNDVAMLDLTGNNFTHLNENFLDNLPMTEELVLKLCSITTMDSYAFRQLSTVPVKTFILSGNRLNVLHDYDFIFLEELLELDLRGNCLETFSAKIFEPLQKLEVLFLAGNMLTDLKGRTFCDLNMLQGLHLNNNSLQTFDLHAFDCLGNLTSLLLNDNEFKTLDPRVLQNLNNLDYIYFSWFHLCRAAMHVRVCDPHGDGISSTQHLLDNPILRGSVWVMAAIAVVGNLLVLLGRYFYKTRSNVEHSLYLRHLAASDFLMGIYLAIIACADISFRGEYIVHEELWRHSGMCAFSGFLSTFSCQSSTLLLTLVTWDRLMSVMRPLHARDTARKRIVVRLLILWSISFALAAAPLFPTQYFGSHFYGTNGVCLSLHIHDPYAKGWEYSAVLFICINTFSLVFILTSYVRMLQAIKDSGGGMRSTISGRESVVATRFAIIITTDCACWLPVIVVKLLALSGIPISPSLYAWLAVLVLPVNSALNPILYTLTTAVFKQQLRRYCQALPTCSHMFLERQSTQMGFESAISTSLGQFGSSKSNKSNSGRKRSSQRCSQRCANPKCGSHV</sequence>
<evidence type="ECO:0000256" key="12">
    <source>
        <dbReference type="ARBA" id="ARBA00023224"/>
    </source>
</evidence>
<gene>
    <name evidence="17" type="ORF">FF38_06316</name>
</gene>
<dbReference type="InterPro" id="IPR032675">
    <property type="entry name" value="LRR_dom_sf"/>
</dbReference>
<dbReference type="Pfam" id="PF00001">
    <property type="entry name" value="7tm_1"/>
    <property type="match status" value="1"/>
</dbReference>
<accession>A0A0L0BVQ2</accession>
<comment type="caution">
    <text evidence="13">Lacks conserved residue(s) required for the propagation of feature annotation.</text>
</comment>
<evidence type="ECO:0000256" key="13">
    <source>
        <dbReference type="PROSITE-ProRule" id="PRU00124"/>
    </source>
</evidence>
<dbReference type="SMART" id="SM00369">
    <property type="entry name" value="LRR_TYP"/>
    <property type="match status" value="4"/>
</dbReference>
<evidence type="ECO:0000256" key="14">
    <source>
        <dbReference type="SAM" id="MobiDB-lite"/>
    </source>
</evidence>
<dbReference type="Gene3D" id="4.10.400.10">
    <property type="entry name" value="Low-density Lipoprotein Receptor"/>
    <property type="match status" value="1"/>
</dbReference>
<dbReference type="GO" id="GO:0007189">
    <property type="term" value="P:adenylate cyclase-activating G protein-coupled receptor signaling pathway"/>
    <property type="evidence" value="ECO:0007669"/>
    <property type="project" value="TreeGrafter"/>
</dbReference>
<dbReference type="CDD" id="cd00112">
    <property type="entry name" value="LDLa"/>
    <property type="match status" value="1"/>
</dbReference>
<evidence type="ECO:0000256" key="11">
    <source>
        <dbReference type="ARBA" id="ARBA00023170"/>
    </source>
</evidence>
<dbReference type="Pfam" id="PF13855">
    <property type="entry name" value="LRR_8"/>
    <property type="match status" value="1"/>
</dbReference>
<keyword evidence="7 15" id="KW-1133">Transmembrane helix</keyword>
<dbReference type="FunFam" id="1.20.1070.10:FF:000023">
    <property type="entry name" value="Relaxin family peptide receptor 1"/>
    <property type="match status" value="1"/>
</dbReference>
<feature type="domain" description="G-protein coupled receptors family 1 profile" evidence="16">
    <location>
        <begin position="367"/>
        <end position="625"/>
    </location>
</feature>
<dbReference type="GO" id="GO:0009755">
    <property type="term" value="P:hormone-mediated signaling pathway"/>
    <property type="evidence" value="ECO:0007669"/>
    <property type="project" value="TreeGrafter"/>
</dbReference>
<dbReference type="InterPro" id="IPR023415">
    <property type="entry name" value="LDLR_class-A_CS"/>
</dbReference>
<feature type="transmembrane region" description="Helical" evidence="15">
    <location>
        <begin position="357"/>
        <end position="378"/>
    </location>
</feature>
<dbReference type="OMA" id="FEIIHET"/>
<organism evidence="17 18">
    <name type="scientific">Lucilia cuprina</name>
    <name type="common">Green bottle fly</name>
    <name type="synonym">Australian sheep blowfly</name>
    <dbReference type="NCBI Taxonomy" id="7375"/>
    <lineage>
        <taxon>Eukaryota</taxon>
        <taxon>Metazoa</taxon>
        <taxon>Ecdysozoa</taxon>
        <taxon>Arthropoda</taxon>
        <taxon>Hexapoda</taxon>
        <taxon>Insecta</taxon>
        <taxon>Pterygota</taxon>
        <taxon>Neoptera</taxon>
        <taxon>Endopterygota</taxon>
        <taxon>Diptera</taxon>
        <taxon>Brachycera</taxon>
        <taxon>Muscomorpha</taxon>
        <taxon>Oestroidea</taxon>
        <taxon>Calliphoridae</taxon>
        <taxon>Luciliinae</taxon>
        <taxon>Lucilia</taxon>
    </lineage>
</organism>
<feature type="transmembrane region" description="Helical" evidence="15">
    <location>
        <begin position="527"/>
        <end position="549"/>
    </location>
</feature>
<evidence type="ECO:0000256" key="4">
    <source>
        <dbReference type="ARBA" id="ARBA00022614"/>
    </source>
</evidence>
<dbReference type="PANTHER" id="PTHR24372:SF80">
    <property type="entry name" value="FI21465P1-RELATED"/>
    <property type="match status" value="1"/>
</dbReference>
<dbReference type="OrthoDB" id="2101615at2759"/>
<feature type="disulfide bond" evidence="13">
    <location>
        <begin position="65"/>
        <end position="80"/>
    </location>
</feature>
<keyword evidence="6" id="KW-0677">Repeat</keyword>
<keyword evidence="11" id="KW-0675">Receptor</keyword>